<keyword evidence="1" id="KW-0051">Antiviral defense</keyword>
<evidence type="ECO:0000256" key="2">
    <source>
        <dbReference type="SAM" id="Phobius"/>
    </source>
</evidence>
<evidence type="ECO:0000256" key="1">
    <source>
        <dbReference type="ARBA" id="ARBA00023118"/>
    </source>
</evidence>
<dbReference type="NCBIfam" id="TIGR02593">
    <property type="entry name" value="CRISPR_cas5"/>
    <property type="match status" value="1"/>
</dbReference>
<dbReference type="NCBIfam" id="TIGR02592">
    <property type="entry name" value="cas_Cas5h"/>
    <property type="match status" value="1"/>
</dbReference>
<evidence type="ECO:0000313" key="4">
    <source>
        <dbReference type="Proteomes" id="UP000095488"/>
    </source>
</evidence>
<evidence type="ECO:0000313" key="3">
    <source>
        <dbReference type="EMBL" id="CUN63302.1"/>
    </source>
</evidence>
<dbReference type="EMBL" id="CYZR01000002">
    <property type="protein sequence ID" value="CUN63302.1"/>
    <property type="molecule type" value="Genomic_DNA"/>
</dbReference>
<reference evidence="3 4" key="1">
    <citation type="submission" date="2015-09" db="EMBL/GenBank/DDBJ databases">
        <authorList>
            <consortium name="Pathogen Informatics"/>
            <person name="Wu L."/>
            <person name="Ma J."/>
        </authorList>
    </citation>
    <scope>NUCLEOTIDE SEQUENCE [LARGE SCALE GENOMIC DNA]</scope>
    <source>
        <strain evidence="3 4">2789STDY5834858</strain>
    </source>
</reference>
<protein>
    <submittedName>
        <fullName evidence="3">Uncharacterized protein predicted to be involved in DNA repair (RAMP superfamily)</fullName>
    </submittedName>
</protein>
<comment type="caution">
    <text evidence="3">The sequence shown here is derived from an EMBL/GenBank/DDBJ whole genome shotgun (WGS) entry which is preliminary data.</text>
</comment>
<dbReference type="InterPro" id="IPR013422">
    <property type="entry name" value="CRISPR-assoc_prot_Cas5_N"/>
</dbReference>
<gene>
    <name evidence="3" type="ORF">ERS852473_00690</name>
</gene>
<sequence length="277" mass="32611">MKFLRFKLSGKTAFFKKPDVNTYYYFTYTSIHKVALLGMFGAILGLGGYNERNNNREIKKIKEDFKYPEFYEKLKELKVAIVPTNDKDLKQRKGYITFDGYVNKKIQTFNNSVGYASYEVGGNLIVKEQWLENPVWEIYLKVDSKISEELAKRFMNYNFTYMPYLGKNDHYANIEEVSIINDGELISSSDVKSIYGLFKSDYFEINNNIDCDDGEDDDEDNDYNKIEWAFEEFLPVSLTESINQYQKEKFRATSLNVKCVNDYKEIYKINGLNIFFF</sequence>
<organism evidence="3 4">
    <name type="scientific">Sarcina ventriculi</name>
    <name type="common">Clostridium ventriculi</name>
    <dbReference type="NCBI Taxonomy" id="1267"/>
    <lineage>
        <taxon>Bacteria</taxon>
        <taxon>Bacillati</taxon>
        <taxon>Bacillota</taxon>
        <taxon>Clostridia</taxon>
        <taxon>Eubacteriales</taxon>
        <taxon>Clostridiaceae</taxon>
        <taxon>Sarcina</taxon>
    </lineage>
</organism>
<keyword evidence="4" id="KW-1185">Reference proteome</keyword>
<keyword evidence="2" id="KW-0472">Membrane</keyword>
<keyword evidence="2" id="KW-1133">Transmembrane helix</keyword>
<dbReference type="RefSeq" id="WP_055257668.1">
    <property type="nucleotide sequence ID" value="NZ_CABIXL010000002.1"/>
</dbReference>
<name>A0ABP2AS99_SARVE</name>
<dbReference type="Proteomes" id="UP000095488">
    <property type="component" value="Unassembled WGS sequence"/>
</dbReference>
<proteinExistence type="predicted"/>
<feature type="transmembrane region" description="Helical" evidence="2">
    <location>
        <begin position="23"/>
        <end position="49"/>
    </location>
</feature>
<keyword evidence="2" id="KW-0812">Transmembrane</keyword>
<accession>A0ABP2AS99</accession>
<dbReference type="InterPro" id="IPR013421">
    <property type="entry name" value="CRISPR-assoc_prot_Cas5_HALMA"/>
</dbReference>